<dbReference type="GO" id="GO:0097157">
    <property type="term" value="F:pre-mRNA intronic binding"/>
    <property type="evidence" value="ECO:0007669"/>
    <property type="project" value="TreeGrafter"/>
</dbReference>
<keyword evidence="3" id="KW-1185">Reference proteome</keyword>
<dbReference type="OrthoDB" id="1931567at2759"/>
<dbReference type="InterPro" id="IPR019580">
    <property type="entry name" value="Prp8_U6-snRNA-bd"/>
</dbReference>
<dbReference type="PANTHER" id="PTHR11140:SF0">
    <property type="entry name" value="PRE-MRNA-PROCESSING-SPLICING FACTOR 8"/>
    <property type="match status" value="1"/>
</dbReference>
<dbReference type="Pfam" id="PF10596">
    <property type="entry name" value="U6-snRNA_bdg"/>
    <property type="match status" value="1"/>
</dbReference>
<dbReference type="GO" id="GO:0005682">
    <property type="term" value="C:U5 snRNP"/>
    <property type="evidence" value="ECO:0007669"/>
    <property type="project" value="TreeGrafter"/>
</dbReference>
<proteinExistence type="predicted"/>
<dbReference type="GO" id="GO:0071013">
    <property type="term" value="C:catalytic step 2 spliceosome"/>
    <property type="evidence" value="ECO:0007669"/>
    <property type="project" value="TreeGrafter"/>
</dbReference>
<comment type="caution">
    <text evidence="2">The sequence shown here is derived from an EMBL/GenBank/DDBJ whole genome shotgun (WGS) entry which is preliminary data.</text>
</comment>
<gene>
    <name evidence="2" type="primary">PRPF8_2</name>
    <name evidence="2" type="ORF">BGZ65_003646</name>
</gene>
<dbReference type="InterPro" id="IPR027652">
    <property type="entry name" value="PRP8"/>
</dbReference>
<sequence>MDNLVNAPMLLVLEKVHLQGRLPQSMEYKKLTNANRFGLNQNFNRRFTLWWTPTINCVNIDVGFQVQLDRTGLFERDLHTQDLVDSGSPCSLWRKIHESVIHGHESSVGPGAVRDRVEGDDPYQQVVQDEQFLLQYLVVSLKKWKMLRLSQLSDSSDNTDGAYNIAMARIVKANPELHVPRERIRKCSSTLESSRNPICHLRTMLTWMFIPHIIKVASMTQSEIQDVFIDEAREGRPKTIQEHVIPGGRSYVSLYRDADPADEDWNEFKVITKIIIRQLDRKEYEADFPDEYNSLPRSFTFSSTTNQLASTSLLRTNLPAFINNPIINLITICLQHRDP</sequence>
<evidence type="ECO:0000259" key="1">
    <source>
        <dbReference type="Pfam" id="PF10596"/>
    </source>
</evidence>
<dbReference type="PANTHER" id="PTHR11140">
    <property type="entry name" value="PRE-MRNA SPLICING FACTOR PRP8"/>
    <property type="match status" value="1"/>
</dbReference>
<dbReference type="AlphaFoldDB" id="A0A9P6MIF2"/>
<dbReference type="Proteomes" id="UP000749646">
    <property type="component" value="Unassembled WGS sequence"/>
</dbReference>
<dbReference type="GO" id="GO:0000244">
    <property type="term" value="P:spliceosomal tri-snRNP complex assembly"/>
    <property type="evidence" value="ECO:0007669"/>
    <property type="project" value="TreeGrafter"/>
</dbReference>
<protein>
    <submittedName>
        <fullName evidence="2">Pre-mRNA-processing-splicing factor 8</fullName>
    </submittedName>
</protein>
<organism evidence="2 3">
    <name type="scientific">Modicella reniformis</name>
    <dbReference type="NCBI Taxonomy" id="1440133"/>
    <lineage>
        <taxon>Eukaryota</taxon>
        <taxon>Fungi</taxon>
        <taxon>Fungi incertae sedis</taxon>
        <taxon>Mucoromycota</taxon>
        <taxon>Mortierellomycotina</taxon>
        <taxon>Mortierellomycetes</taxon>
        <taxon>Mortierellales</taxon>
        <taxon>Mortierellaceae</taxon>
        <taxon>Modicella</taxon>
    </lineage>
</organism>
<dbReference type="GO" id="GO:0030620">
    <property type="term" value="F:U2 snRNA binding"/>
    <property type="evidence" value="ECO:0007669"/>
    <property type="project" value="TreeGrafter"/>
</dbReference>
<dbReference type="GO" id="GO:0030619">
    <property type="term" value="F:U1 snRNA binding"/>
    <property type="evidence" value="ECO:0007669"/>
    <property type="project" value="TreeGrafter"/>
</dbReference>
<evidence type="ECO:0000313" key="2">
    <source>
        <dbReference type="EMBL" id="KAG0001257.1"/>
    </source>
</evidence>
<reference evidence="2" key="1">
    <citation type="journal article" date="2020" name="Fungal Divers.">
        <title>Resolving the Mortierellaceae phylogeny through synthesis of multi-gene phylogenetics and phylogenomics.</title>
        <authorList>
            <person name="Vandepol N."/>
            <person name="Liber J."/>
            <person name="Desiro A."/>
            <person name="Na H."/>
            <person name="Kennedy M."/>
            <person name="Barry K."/>
            <person name="Grigoriev I.V."/>
            <person name="Miller A.N."/>
            <person name="O'Donnell K."/>
            <person name="Stajich J.E."/>
            <person name="Bonito G."/>
        </authorList>
    </citation>
    <scope>NUCLEOTIDE SEQUENCE</scope>
    <source>
        <strain evidence="2">MES-2147</strain>
    </source>
</reference>
<name>A0A9P6MIF2_9FUNG</name>
<accession>A0A9P6MIF2</accession>
<dbReference type="GO" id="GO:0030623">
    <property type="term" value="F:U5 snRNA binding"/>
    <property type="evidence" value="ECO:0007669"/>
    <property type="project" value="TreeGrafter"/>
</dbReference>
<dbReference type="GO" id="GO:0017070">
    <property type="term" value="F:U6 snRNA binding"/>
    <property type="evidence" value="ECO:0007669"/>
    <property type="project" value="InterPro"/>
</dbReference>
<feature type="domain" description="Pre-mRNA-processing-splicing factor 8 U6-snRNA-binding" evidence="1">
    <location>
        <begin position="23"/>
        <end position="102"/>
    </location>
</feature>
<evidence type="ECO:0000313" key="3">
    <source>
        <dbReference type="Proteomes" id="UP000749646"/>
    </source>
</evidence>
<dbReference type="EMBL" id="JAAAHW010000548">
    <property type="protein sequence ID" value="KAG0001257.1"/>
    <property type="molecule type" value="Genomic_DNA"/>
</dbReference>